<sequence length="588" mass="65508">MIGQEAWFGLACSGGDVNFIDEVRTIMRAQRSCMYTLNDIFATAILPGSELNKFVLLYRDKLWAEYRSKRFNLYQRDAVFGGVSMKDVATSLQYINAVLPPDTAAAVIGTSLSVPPRQPFSNVFSNVFLDYAETMLTMFADLGLDLPADTGDGMMPMGITARMFCARFYERAFSDQSNAVVQLLAHFTVVVIAPQVQVYENMISLLEGRDWHDNTVQSVYAKRLRDRNAAKVVQQCRLDDPLVNKAVYTFAAHRDDLIAALHQPVLLYLSQKARSSCEEGLKTTTDGGVNLGYAVDEVEMAMKDFKANTPTADADQRMLSVLMHSDTDVFDHYKCTVRAFVVAESVVASNSKIDMILHIICGSDAIKLLMAPLVASWRSWGVRYAFLLAVGGHDNPLRQKLYSRLGFVALFADEEHTWKQVLDVVRLHDIEADANAGIVRNVINYFRSALLGPPAQPEPAPSWLSFSDAASSTLDYARKSRAFVKALREIQDASSAPDLLPMVADMTVPNPSVSCLVAYMTQRDVNCDGRGGGTFSLHDTQRRGSSVDRVYKQRETPMYETAKRVFDDQEVQEAIASADKSPKRRRRI</sequence>
<protein>
    <submittedName>
        <fullName evidence="1">Uncharacterized protein</fullName>
    </submittedName>
</protein>
<accession>A0A835Z4K8</accession>
<dbReference type="EMBL" id="JAFCMP010000090">
    <property type="protein sequence ID" value="KAG5187487.1"/>
    <property type="molecule type" value="Genomic_DNA"/>
</dbReference>
<name>A0A835Z4K8_9STRA</name>
<comment type="caution">
    <text evidence="1">The sequence shown here is derived from an EMBL/GenBank/DDBJ whole genome shotgun (WGS) entry which is preliminary data.</text>
</comment>
<keyword evidence="2" id="KW-1185">Reference proteome</keyword>
<gene>
    <name evidence="1" type="ORF">JKP88DRAFT_243987</name>
</gene>
<proteinExistence type="predicted"/>
<organism evidence="1 2">
    <name type="scientific">Tribonema minus</name>
    <dbReference type="NCBI Taxonomy" id="303371"/>
    <lineage>
        <taxon>Eukaryota</taxon>
        <taxon>Sar</taxon>
        <taxon>Stramenopiles</taxon>
        <taxon>Ochrophyta</taxon>
        <taxon>PX clade</taxon>
        <taxon>Xanthophyceae</taxon>
        <taxon>Tribonematales</taxon>
        <taxon>Tribonemataceae</taxon>
        <taxon>Tribonema</taxon>
    </lineage>
</organism>
<dbReference type="AlphaFoldDB" id="A0A835Z4K8"/>
<evidence type="ECO:0000313" key="2">
    <source>
        <dbReference type="Proteomes" id="UP000664859"/>
    </source>
</evidence>
<evidence type="ECO:0000313" key="1">
    <source>
        <dbReference type="EMBL" id="KAG5187487.1"/>
    </source>
</evidence>
<dbReference type="Proteomes" id="UP000664859">
    <property type="component" value="Unassembled WGS sequence"/>
</dbReference>
<reference evidence="1" key="1">
    <citation type="submission" date="2021-02" db="EMBL/GenBank/DDBJ databases">
        <title>First Annotated Genome of the Yellow-green Alga Tribonema minus.</title>
        <authorList>
            <person name="Mahan K.M."/>
        </authorList>
    </citation>
    <scope>NUCLEOTIDE SEQUENCE</scope>
    <source>
        <strain evidence="1">UTEX B ZZ1240</strain>
    </source>
</reference>